<dbReference type="Proteomes" id="UP000319204">
    <property type="component" value="Unassembled WGS sequence"/>
</dbReference>
<dbReference type="RefSeq" id="WP_151891780.1">
    <property type="nucleotide sequence ID" value="NZ_VNIK02000024.1"/>
</dbReference>
<accession>A0A5N5INH0</accession>
<evidence type="ECO:0000313" key="2">
    <source>
        <dbReference type="Proteomes" id="UP000319204"/>
    </source>
</evidence>
<evidence type="ECO:0008006" key="3">
    <source>
        <dbReference type="Google" id="ProtNLM"/>
    </source>
</evidence>
<evidence type="ECO:0000313" key="1">
    <source>
        <dbReference type="EMBL" id="KAB5483125.1"/>
    </source>
</evidence>
<sequence>MKYVIILIFFCVISTQSQETPIFNQIPQQSLTPSPPVLGTLGSFGGVNLNESTGGIHKIIPLYQLKEGNIDYTPAIQYSSTGVKVNDWGGRLGIGWRGNFYATISRIVRSVPDEHADSRLDLSMQEMSIYTEANYDTIQKLEIDARVSSYNTGIDYYDGEFDIFSFDIFGESGSFIIKDNNAVLLNHNHSNNVRIEILGTAPYTFRITNSKGLVYHFDSQIEYSRFEGGGHYEGAELNYEQPSMNLPTAWFVNRIESPFGDAIDFNYLSTSYNYIYDFYENYTLKNGVEEGDNPDPGYNCNNNGEFCEINEAVYFVNTHTYGIKKKTTQTKYLTSVSGNNFLLQFNYSSRSDLEGDRLLNNISLYDVHNNLTSKVDFSYDMYTSSSAIESLLGNGELVNGTEAQKLKKRYFLRNIEIGTGTENQTYAFQYNGPEDLPHRFSFSQDEGGYYNGIINNGFVPEARIEEHKEKWPKLQNVPIYYFGDRSTNDFAKKGILTQITYPTKGKDEFEYELNSYSTISENEVANTISGEVHNTWNNGPIILNPEEFDWITVGPSATVELDWDIYDPNSSLPPEDESETHYAWFYVLDGEGGGYKEFKDTSTGTIRDSVKLEINLSERHKTIEMIGSTGDIGLQFKLHGQFMRVSYELRYYNTTYEEVDLPLPGLRLKRVTSQSLNSPPIEKTYNYKTFSMENNQLVFSEDTSSHRDERRNAFARRFETELCVPYGTITCVPFKIYYHSLTSYSQFDLNILGGNPIAYSHVTQQLEDAFTAGVYDVSVDDMGTDILGSVSDEYYEEPPVNPKTFTGWDHGLKIHQYDGTKSGTDFKLVKRQHWDYIETRFSLGGNCSVYKKYEPVYHNDNIEPYTAIYYRLYNIWHRLNSFEEVSYDDNNQVSVSNVIDYGYDNPIHQLPTSQTIKASNGKTIITNTYYPDDVISPSSLGFDNLTTAEFNSIEGLKKTKGNGIPGQYRISEPIQAVTTVNDVGGAILAKTTQRANYRDWGSDRITPEYIQTSKNNEPLENRTQYLSIDANGNPNQVKKTDGPITIYLWGYNYSQLIAKIENATYAQVMSALGKTSNDNLSYLQNYNDTQLWTEFDKVRNGLPDSMVTTYTYDPLVGVTSVTDPKGNVVYYEYDAYKRLEFVKDDDGHLVQEYKYNYKN</sequence>
<dbReference type="AlphaFoldDB" id="A0A5N5INH0"/>
<dbReference type="OrthoDB" id="9814627at2"/>
<name>A0A5N5INH0_9FLAO</name>
<dbReference type="Gene3D" id="2.180.10.10">
    <property type="entry name" value="RHS repeat-associated core"/>
    <property type="match status" value="1"/>
</dbReference>
<proteinExistence type="predicted"/>
<organism evidence="1 2">
    <name type="scientific">Flagellimonas hadalis</name>
    <dbReference type="NCBI Taxonomy" id="2597517"/>
    <lineage>
        <taxon>Bacteria</taxon>
        <taxon>Pseudomonadati</taxon>
        <taxon>Bacteroidota</taxon>
        <taxon>Flavobacteriia</taxon>
        <taxon>Flavobacteriales</taxon>
        <taxon>Flavobacteriaceae</taxon>
        <taxon>Flagellimonas</taxon>
    </lineage>
</organism>
<comment type="caution">
    <text evidence="1">The sequence shown here is derived from an EMBL/GenBank/DDBJ whole genome shotgun (WGS) entry which is preliminary data.</text>
</comment>
<keyword evidence="2" id="KW-1185">Reference proteome</keyword>
<gene>
    <name evidence="1" type="ORF">FOT42_017770</name>
</gene>
<protein>
    <recommendedName>
        <fullName evidence="3">RHS repeat protein</fullName>
    </recommendedName>
</protein>
<reference evidence="1" key="1">
    <citation type="submission" date="2019-10" db="EMBL/GenBank/DDBJ databases">
        <title>Muricauda hadale sp. nov., a piezophilic bacterium isolated from hadopelagic water of the Mariana Trench.</title>
        <authorList>
            <person name="Wei Y."/>
        </authorList>
    </citation>
    <scope>NUCLEOTIDE SEQUENCE [LARGE SCALE GENOMIC DNA]</scope>
    <source>
        <strain evidence="1">MT-229</strain>
    </source>
</reference>
<dbReference type="EMBL" id="VNIK02000024">
    <property type="protein sequence ID" value="KAB5483125.1"/>
    <property type="molecule type" value="Genomic_DNA"/>
</dbReference>